<feature type="domain" description="Aldehyde oxidase/xanthine dehydrogenase a/b hammerhead" evidence="1">
    <location>
        <begin position="232"/>
        <end position="310"/>
    </location>
</feature>
<keyword evidence="2" id="KW-0560">Oxidoreductase</keyword>
<dbReference type="InterPro" id="IPR012368">
    <property type="entry name" value="OxRdtase_Mopterin-bd_su_IorB"/>
</dbReference>
<dbReference type="InterPro" id="IPR037165">
    <property type="entry name" value="AldOxase/xan_DH_Mopterin-bd_sf"/>
</dbReference>
<dbReference type="InterPro" id="IPR006311">
    <property type="entry name" value="TAT_signal"/>
</dbReference>
<organism evidence="2 3">
    <name type="scientific">Roseospira goensis</name>
    <dbReference type="NCBI Taxonomy" id="391922"/>
    <lineage>
        <taxon>Bacteria</taxon>
        <taxon>Pseudomonadati</taxon>
        <taxon>Pseudomonadota</taxon>
        <taxon>Alphaproteobacteria</taxon>
        <taxon>Rhodospirillales</taxon>
        <taxon>Rhodospirillaceae</taxon>
        <taxon>Roseospira</taxon>
    </lineage>
</organism>
<dbReference type="PIRSF" id="PIRSF036389">
    <property type="entry name" value="IOR_B"/>
    <property type="match status" value="1"/>
</dbReference>
<dbReference type="InterPro" id="IPR046867">
    <property type="entry name" value="AldOxase/xan_DH_MoCoBD2"/>
</dbReference>
<dbReference type="Pfam" id="PF20256">
    <property type="entry name" value="MoCoBD_2"/>
    <property type="match status" value="2"/>
</dbReference>
<dbReference type="PROSITE" id="PS51318">
    <property type="entry name" value="TAT"/>
    <property type="match status" value="1"/>
</dbReference>
<dbReference type="PANTHER" id="PTHR47495">
    <property type="entry name" value="ALDEHYDE DEHYDROGENASE"/>
    <property type="match status" value="1"/>
</dbReference>
<evidence type="ECO:0000313" key="3">
    <source>
        <dbReference type="Proteomes" id="UP000555728"/>
    </source>
</evidence>
<dbReference type="PANTHER" id="PTHR47495:SF2">
    <property type="entry name" value="ALDEHYDE DEHYDROGENASE"/>
    <property type="match status" value="1"/>
</dbReference>
<evidence type="ECO:0000313" key="2">
    <source>
        <dbReference type="EMBL" id="MBB4285064.1"/>
    </source>
</evidence>
<keyword evidence="3" id="KW-1185">Reference proteome</keyword>
<dbReference type="InterPro" id="IPR008274">
    <property type="entry name" value="AldOxase/xan_DH_MoCoBD1"/>
</dbReference>
<protein>
    <submittedName>
        <fullName evidence="2">Isoquinoline 1-oxidoreductase beta subunit</fullName>
        <ecNumber evidence="2">1.3.99.16</ecNumber>
    </submittedName>
</protein>
<dbReference type="EC" id="1.3.99.16" evidence="2"/>
<dbReference type="Pfam" id="PF02738">
    <property type="entry name" value="MoCoBD_1"/>
    <property type="match status" value="1"/>
</dbReference>
<dbReference type="Gene3D" id="3.90.1170.50">
    <property type="entry name" value="Aldehyde oxidase/xanthine dehydrogenase, a/b hammerhead"/>
    <property type="match status" value="1"/>
</dbReference>
<gene>
    <name evidence="2" type="ORF">GGD88_000778</name>
</gene>
<dbReference type="EMBL" id="JACIGI010000004">
    <property type="protein sequence ID" value="MBB4285064.1"/>
    <property type="molecule type" value="Genomic_DNA"/>
</dbReference>
<dbReference type="Proteomes" id="UP000555728">
    <property type="component" value="Unassembled WGS sequence"/>
</dbReference>
<dbReference type="RefSeq" id="WP_184431891.1">
    <property type="nucleotide sequence ID" value="NZ_JACIGI010000004.1"/>
</dbReference>
<sequence>MVHRLDRPTPGTATAGLRPSRRDLLRVTAGVGAGLTLALMLPGGAAPAQDVAAAKDAGDAPFAPNAFIRVTPDNTVTVVIKHLEMGQGVFTGLATLVAEEMDAAWDQIRPEHAPADATRYNNLFWGPVQGTGGSTSLANAFEQMRRAGAVARAMLVHTASEAWGVEAAAVTVEAGVLRHAGSGREASFGAMADAAGRLTPPDPQTVDLKAPDRFRLIGQTALPRPDTAEKTDGRAVYAIDVRLKGMLTALVRRPPRFGATLRTLDAEAARAMPGVRAVVRLPNGVAVVAESFWQAQKAREALKIAWDDSAAVTTGSEAMLEDYESLAQTPGTVFRNDGDALAALTEPQARVVEARYTVPFLAHAPMEPLSAVARLTDSGIEVWAGSQTQTFDVLNIAEAAGLRPDQVTLHTVFAGGSFGRRASVGSDYLREVAGIARGLTNQGIEAPVKLIWTREDDIRGGFYRPMALHAVTGALDATGRPVAWRHRVVCQSIMAGTPFESVFVKDGIDGTSVEGVSDLAYAVPNVMGDLHSPTSPVPVLWWRSVGHSHTAFAVESFVDELAHAAGADPLILRMDLLRDQPRLLRVLALAAEKAGWGLPMEPGRGHGVAVHKSFNSYVAHVAEVTATDGGFTVDRLVCAVDCGVPVNPDIIRAQIAGGSAFGLSAALRSRLTLDDKGVVEQSNFHDYEVLRLAAMPEVEVHIVPSTEPPTGVGEPGVPTVAPAVANAVFAATGTRLRRLPLTLG</sequence>
<dbReference type="InterPro" id="IPR052516">
    <property type="entry name" value="N-heterocyclic_Hydroxylase"/>
</dbReference>
<dbReference type="GO" id="GO:0047121">
    <property type="term" value="F:isoquinoline 1-oxidoreductase activity"/>
    <property type="evidence" value="ECO:0007669"/>
    <property type="project" value="UniProtKB-EC"/>
</dbReference>
<comment type="caution">
    <text evidence="2">The sequence shown here is derived from an EMBL/GenBank/DDBJ whole genome shotgun (WGS) entry which is preliminary data.</text>
</comment>
<dbReference type="AlphaFoldDB" id="A0A7W6RXJ6"/>
<dbReference type="InterPro" id="IPR000674">
    <property type="entry name" value="Ald_Oxase/Xan_DH_a/b"/>
</dbReference>
<dbReference type="SMART" id="SM01008">
    <property type="entry name" value="Ald_Xan_dh_C"/>
    <property type="match status" value="1"/>
</dbReference>
<name>A0A7W6RXJ6_9PROT</name>
<reference evidence="2 3" key="1">
    <citation type="submission" date="2020-08" db="EMBL/GenBank/DDBJ databases">
        <title>Genome sequencing of Purple Non-Sulfur Bacteria from various extreme environments.</title>
        <authorList>
            <person name="Mayer M."/>
        </authorList>
    </citation>
    <scope>NUCLEOTIDE SEQUENCE [LARGE SCALE GENOMIC DNA]</scope>
    <source>
        <strain evidence="2 3">JA135</strain>
    </source>
</reference>
<dbReference type="SUPFAM" id="SSF56003">
    <property type="entry name" value="Molybdenum cofactor-binding domain"/>
    <property type="match status" value="2"/>
</dbReference>
<proteinExistence type="predicted"/>
<dbReference type="Gene3D" id="3.30.365.10">
    <property type="entry name" value="Aldehyde oxidase/xanthine dehydrogenase, molybdopterin binding domain"/>
    <property type="match status" value="4"/>
</dbReference>
<evidence type="ECO:0000259" key="1">
    <source>
        <dbReference type="SMART" id="SM01008"/>
    </source>
</evidence>
<accession>A0A7W6RXJ6</accession>